<dbReference type="RefSeq" id="WP_394841713.1">
    <property type="nucleotide sequence ID" value="NZ_CP089982.1"/>
</dbReference>
<dbReference type="EMBL" id="CP089982">
    <property type="protein sequence ID" value="WXA91092.1"/>
    <property type="molecule type" value="Genomic_DNA"/>
</dbReference>
<sequence>MKDPVLVIGGSGKVGRYFAKAFRKLQPKQPIAIGGRDLAKAKAAAEESDLAEAVRVDLARSDLGLPEGKKYSAVVVLLKDDTLNTMKYAQANGLPYVSFSDWFFDIGPEVALYVHAPKRAPVLFLGHAHGGTVTLATLHFAREFRTIESIDIGVVADERDSGGPAAKVDMDRLGGAVSRPPILKNGQWLWAGEDDANRRFTGADGREWQGRALPLLDVASLAAATDAKSVRIDYALRAGDGLSHESILEIAGTKKDGSTGRFRYALVDAVSHSETSARGVAFAVERLLGLAGGPEVAAGLYHPESLLDPGYVVERMQEFGTRIER</sequence>
<keyword evidence="2" id="KW-1185">Reference proteome</keyword>
<reference evidence="1 2" key="1">
    <citation type="submission" date="2021-12" db="EMBL/GenBank/DDBJ databases">
        <title>Discovery of the Pendulisporaceae a myxobacterial family with distinct sporulation behavior and unique specialized metabolism.</title>
        <authorList>
            <person name="Garcia R."/>
            <person name="Popoff A."/>
            <person name="Bader C.D."/>
            <person name="Loehr J."/>
            <person name="Walesch S."/>
            <person name="Walt C."/>
            <person name="Boldt J."/>
            <person name="Bunk B."/>
            <person name="Haeckl F.J.F.P.J."/>
            <person name="Gunesch A.P."/>
            <person name="Birkelbach J."/>
            <person name="Nuebel U."/>
            <person name="Pietschmann T."/>
            <person name="Bach T."/>
            <person name="Mueller R."/>
        </authorList>
    </citation>
    <scope>NUCLEOTIDE SEQUENCE [LARGE SCALE GENOMIC DNA]</scope>
    <source>
        <strain evidence="1 2">MSr12523</strain>
    </source>
</reference>
<protein>
    <submittedName>
        <fullName evidence="1">NAD(P)-dependent oxidoreductase</fullName>
    </submittedName>
</protein>
<dbReference type="SUPFAM" id="SSF51735">
    <property type="entry name" value="NAD(P)-binding Rossmann-fold domains"/>
    <property type="match status" value="1"/>
</dbReference>
<evidence type="ECO:0000313" key="2">
    <source>
        <dbReference type="Proteomes" id="UP001379533"/>
    </source>
</evidence>
<organism evidence="1 2">
    <name type="scientific">Pendulispora brunnea</name>
    <dbReference type="NCBI Taxonomy" id="2905690"/>
    <lineage>
        <taxon>Bacteria</taxon>
        <taxon>Pseudomonadati</taxon>
        <taxon>Myxococcota</taxon>
        <taxon>Myxococcia</taxon>
        <taxon>Myxococcales</taxon>
        <taxon>Sorangiineae</taxon>
        <taxon>Pendulisporaceae</taxon>
        <taxon>Pendulispora</taxon>
    </lineage>
</organism>
<dbReference type="Proteomes" id="UP001379533">
    <property type="component" value="Chromosome"/>
</dbReference>
<dbReference type="Gene3D" id="3.40.50.720">
    <property type="entry name" value="NAD(P)-binding Rossmann-like Domain"/>
    <property type="match status" value="1"/>
</dbReference>
<accession>A0ABZ2JXL3</accession>
<dbReference type="InterPro" id="IPR036291">
    <property type="entry name" value="NAD(P)-bd_dom_sf"/>
</dbReference>
<evidence type="ECO:0000313" key="1">
    <source>
        <dbReference type="EMBL" id="WXA91092.1"/>
    </source>
</evidence>
<name>A0ABZ2JXL3_9BACT</name>
<gene>
    <name evidence="1" type="ORF">LZC95_32140</name>
</gene>
<proteinExistence type="predicted"/>